<evidence type="ECO:0000313" key="7">
    <source>
        <dbReference type="Proteomes" id="UP001374584"/>
    </source>
</evidence>
<evidence type="ECO:0000313" key="6">
    <source>
        <dbReference type="EMBL" id="KAK7333196.1"/>
    </source>
</evidence>
<keyword evidence="2" id="KW-0804">Transcription</keyword>
<feature type="compositionally biased region" description="Polar residues" evidence="5">
    <location>
        <begin position="39"/>
        <end position="55"/>
    </location>
</feature>
<keyword evidence="3" id="KW-0539">Nucleus</keyword>
<dbReference type="GO" id="GO:0045893">
    <property type="term" value="P:positive regulation of DNA-templated transcription"/>
    <property type="evidence" value="ECO:0007669"/>
    <property type="project" value="TreeGrafter"/>
</dbReference>
<keyword evidence="7" id="KW-1185">Reference proteome</keyword>
<feature type="coiled-coil region" evidence="4">
    <location>
        <begin position="62"/>
        <end position="141"/>
    </location>
</feature>
<feature type="region of interest" description="Disordered" evidence="5">
    <location>
        <begin position="1"/>
        <end position="62"/>
    </location>
</feature>
<feature type="region of interest" description="Disordered" evidence="5">
    <location>
        <begin position="154"/>
        <end position="174"/>
    </location>
</feature>
<dbReference type="AlphaFoldDB" id="A0AAN9LCD1"/>
<dbReference type="PANTHER" id="PTHR46391:SF13">
    <property type="entry name" value="ACTIVATOR OF SPOMIN LUC3"/>
    <property type="match status" value="1"/>
</dbReference>
<dbReference type="Proteomes" id="UP001374584">
    <property type="component" value="Unassembled WGS sequence"/>
</dbReference>
<feature type="compositionally biased region" description="Basic and acidic residues" evidence="5">
    <location>
        <begin position="1"/>
        <end position="38"/>
    </location>
</feature>
<evidence type="ECO:0000256" key="5">
    <source>
        <dbReference type="SAM" id="MobiDB-lite"/>
    </source>
</evidence>
<protein>
    <submittedName>
        <fullName evidence="6">Uncharacterized protein</fullName>
    </submittedName>
</protein>
<name>A0AAN9LCD1_PHACN</name>
<evidence type="ECO:0000256" key="1">
    <source>
        <dbReference type="ARBA" id="ARBA00023015"/>
    </source>
</evidence>
<proteinExistence type="predicted"/>
<dbReference type="PANTHER" id="PTHR46391">
    <property type="entry name" value="BASIC LEUCINE ZIPPER 34"/>
    <property type="match status" value="1"/>
</dbReference>
<gene>
    <name evidence="6" type="ORF">VNO80_29961</name>
</gene>
<dbReference type="GO" id="GO:0005634">
    <property type="term" value="C:nucleus"/>
    <property type="evidence" value="ECO:0007669"/>
    <property type="project" value="TreeGrafter"/>
</dbReference>
<organism evidence="6 7">
    <name type="scientific">Phaseolus coccineus</name>
    <name type="common">Scarlet runner bean</name>
    <name type="synonym">Phaseolus multiflorus</name>
    <dbReference type="NCBI Taxonomy" id="3886"/>
    <lineage>
        <taxon>Eukaryota</taxon>
        <taxon>Viridiplantae</taxon>
        <taxon>Streptophyta</taxon>
        <taxon>Embryophyta</taxon>
        <taxon>Tracheophyta</taxon>
        <taxon>Spermatophyta</taxon>
        <taxon>Magnoliopsida</taxon>
        <taxon>eudicotyledons</taxon>
        <taxon>Gunneridae</taxon>
        <taxon>Pentapetalae</taxon>
        <taxon>rosids</taxon>
        <taxon>fabids</taxon>
        <taxon>Fabales</taxon>
        <taxon>Fabaceae</taxon>
        <taxon>Papilionoideae</taxon>
        <taxon>50 kb inversion clade</taxon>
        <taxon>NPAAA clade</taxon>
        <taxon>indigoferoid/millettioid clade</taxon>
        <taxon>Phaseoleae</taxon>
        <taxon>Phaseolus</taxon>
    </lineage>
</organism>
<comment type="caution">
    <text evidence="6">The sequence shown here is derived from an EMBL/GenBank/DDBJ whole genome shotgun (WGS) entry which is preliminary data.</text>
</comment>
<sequence>MEKIEEGGNTKEKMDPDMDSSSKHVEEFQAEKHHKDPNVEQNLMDPNSKRIVSNHSAKRSRKKETAEFIKKLEAQAKILQDEVAILKPILESQKKQMRDLMGKEQALIQETKYLLEKALLRDAENEKNRNTMNRLRELEKMKQEELVMFNIDPLDPEFNDAPSIQDGGSGSQSS</sequence>
<keyword evidence="1" id="KW-0805">Transcription regulation</keyword>
<keyword evidence="4" id="KW-0175">Coiled coil</keyword>
<accession>A0AAN9LCD1</accession>
<reference evidence="6 7" key="1">
    <citation type="submission" date="2024-01" db="EMBL/GenBank/DDBJ databases">
        <title>The genomes of 5 underutilized Papilionoideae crops provide insights into root nodulation and disease resistanc.</title>
        <authorList>
            <person name="Jiang F."/>
        </authorList>
    </citation>
    <scope>NUCLEOTIDE SEQUENCE [LARGE SCALE GENOMIC DNA]</scope>
    <source>
        <strain evidence="6">JINMINGXINNONG_FW02</strain>
        <tissue evidence="6">Leaves</tissue>
    </source>
</reference>
<dbReference type="InterPro" id="IPR052483">
    <property type="entry name" value="bZIP_transcription_regulators"/>
</dbReference>
<evidence type="ECO:0000256" key="4">
    <source>
        <dbReference type="SAM" id="Coils"/>
    </source>
</evidence>
<evidence type="ECO:0000256" key="3">
    <source>
        <dbReference type="ARBA" id="ARBA00023242"/>
    </source>
</evidence>
<dbReference type="GO" id="GO:0003677">
    <property type="term" value="F:DNA binding"/>
    <property type="evidence" value="ECO:0007669"/>
    <property type="project" value="TreeGrafter"/>
</dbReference>
<evidence type="ECO:0000256" key="2">
    <source>
        <dbReference type="ARBA" id="ARBA00023163"/>
    </source>
</evidence>
<dbReference type="EMBL" id="JAYMYR010000011">
    <property type="protein sequence ID" value="KAK7333196.1"/>
    <property type="molecule type" value="Genomic_DNA"/>
</dbReference>